<dbReference type="Pfam" id="PF00379">
    <property type="entry name" value="Chitin_bind_4"/>
    <property type="match status" value="1"/>
</dbReference>
<proteinExistence type="predicted"/>
<organism evidence="3 4">
    <name type="scientific">Petrolisthes manimaculis</name>
    <dbReference type="NCBI Taxonomy" id="1843537"/>
    <lineage>
        <taxon>Eukaryota</taxon>
        <taxon>Metazoa</taxon>
        <taxon>Ecdysozoa</taxon>
        <taxon>Arthropoda</taxon>
        <taxon>Crustacea</taxon>
        <taxon>Multicrustacea</taxon>
        <taxon>Malacostraca</taxon>
        <taxon>Eumalacostraca</taxon>
        <taxon>Eucarida</taxon>
        <taxon>Decapoda</taxon>
        <taxon>Pleocyemata</taxon>
        <taxon>Anomura</taxon>
        <taxon>Galatheoidea</taxon>
        <taxon>Porcellanidae</taxon>
        <taxon>Petrolisthes</taxon>
    </lineage>
</organism>
<dbReference type="InterPro" id="IPR051217">
    <property type="entry name" value="Insect_Cuticle_Struc_Prot"/>
</dbReference>
<protein>
    <submittedName>
        <fullName evidence="3">Uncharacterized protein</fullName>
    </submittedName>
</protein>
<dbReference type="GO" id="GO:0005615">
    <property type="term" value="C:extracellular space"/>
    <property type="evidence" value="ECO:0007669"/>
    <property type="project" value="TreeGrafter"/>
</dbReference>
<dbReference type="EMBL" id="JAWZYT010004685">
    <property type="protein sequence ID" value="KAK4292906.1"/>
    <property type="molecule type" value="Genomic_DNA"/>
</dbReference>
<comment type="caution">
    <text evidence="3">The sequence shown here is derived from an EMBL/GenBank/DDBJ whole genome shotgun (WGS) entry which is preliminary data.</text>
</comment>
<dbReference type="GO" id="GO:0042302">
    <property type="term" value="F:structural constituent of cuticle"/>
    <property type="evidence" value="ECO:0007669"/>
    <property type="project" value="UniProtKB-UniRule"/>
</dbReference>
<evidence type="ECO:0000256" key="2">
    <source>
        <dbReference type="PROSITE-ProRule" id="PRU00497"/>
    </source>
</evidence>
<evidence type="ECO:0000313" key="3">
    <source>
        <dbReference type="EMBL" id="KAK4292906.1"/>
    </source>
</evidence>
<dbReference type="GO" id="GO:0031012">
    <property type="term" value="C:extracellular matrix"/>
    <property type="evidence" value="ECO:0007669"/>
    <property type="project" value="TreeGrafter"/>
</dbReference>
<dbReference type="AlphaFoldDB" id="A0AAE1NQ12"/>
<dbReference type="PROSITE" id="PS51155">
    <property type="entry name" value="CHIT_BIND_RR_2"/>
    <property type="match status" value="1"/>
</dbReference>
<dbReference type="PANTHER" id="PTHR12236:SF79">
    <property type="entry name" value="CUTICULAR PROTEIN 50CB-RELATED"/>
    <property type="match status" value="1"/>
</dbReference>
<name>A0AAE1NQ12_9EUCA</name>
<accession>A0AAE1NQ12</accession>
<dbReference type="InterPro" id="IPR000618">
    <property type="entry name" value="Insect_cuticle"/>
</dbReference>
<keyword evidence="4" id="KW-1185">Reference proteome</keyword>
<sequence>MARQGEAQPPALCQSVHHQIYKGVADGIDHHFCTDLLTLQILKKTPAHLPNMIFKVAAVLVVVGVAVAFPSDPYGAQPVYKEDPIPYNFAYGVKDDYAGTDFGHNEDSDGKAVKGSYNVVLPDGRIQTLRNTQPIPALTPEQSHQFSHHSVPLYTACLLAVCASQEFGWIKE</sequence>
<reference evidence="3" key="1">
    <citation type="submission" date="2023-11" db="EMBL/GenBank/DDBJ databases">
        <title>Genome assemblies of two species of porcelain crab, Petrolisthes cinctipes and Petrolisthes manimaculis (Anomura: Porcellanidae).</title>
        <authorList>
            <person name="Angst P."/>
        </authorList>
    </citation>
    <scope>NUCLEOTIDE SEQUENCE</scope>
    <source>
        <strain evidence="3">PB745_02</strain>
        <tissue evidence="3">Gill</tissue>
    </source>
</reference>
<dbReference type="Proteomes" id="UP001292094">
    <property type="component" value="Unassembled WGS sequence"/>
</dbReference>
<gene>
    <name evidence="3" type="ORF">Pmani_034352</name>
</gene>
<dbReference type="PANTHER" id="PTHR12236">
    <property type="entry name" value="STRUCTURAL CONTITUENT OF CUTICLE"/>
    <property type="match status" value="1"/>
</dbReference>
<evidence type="ECO:0000313" key="4">
    <source>
        <dbReference type="Proteomes" id="UP001292094"/>
    </source>
</evidence>
<evidence type="ECO:0000256" key="1">
    <source>
        <dbReference type="ARBA" id="ARBA00022460"/>
    </source>
</evidence>
<keyword evidence="1 2" id="KW-0193">Cuticle</keyword>